<gene>
    <name evidence="2" type="ORF">AVEN_275347_1</name>
</gene>
<dbReference type="Gene3D" id="3.30.420.10">
    <property type="entry name" value="Ribonuclease H-like superfamily/Ribonuclease H"/>
    <property type="match status" value="1"/>
</dbReference>
<dbReference type="CDD" id="cd09276">
    <property type="entry name" value="Rnase_HI_RT_non_LTR"/>
    <property type="match status" value="1"/>
</dbReference>
<dbReference type="InterPro" id="IPR002156">
    <property type="entry name" value="RNaseH_domain"/>
</dbReference>
<organism evidence="2 3">
    <name type="scientific">Araneus ventricosus</name>
    <name type="common">Orbweaver spider</name>
    <name type="synonym">Epeira ventricosa</name>
    <dbReference type="NCBI Taxonomy" id="182803"/>
    <lineage>
        <taxon>Eukaryota</taxon>
        <taxon>Metazoa</taxon>
        <taxon>Ecdysozoa</taxon>
        <taxon>Arthropoda</taxon>
        <taxon>Chelicerata</taxon>
        <taxon>Arachnida</taxon>
        <taxon>Araneae</taxon>
        <taxon>Araneomorphae</taxon>
        <taxon>Entelegynae</taxon>
        <taxon>Araneoidea</taxon>
        <taxon>Araneidae</taxon>
        <taxon>Araneus</taxon>
    </lineage>
</organism>
<dbReference type="GO" id="GO:0004523">
    <property type="term" value="F:RNA-DNA hybrid ribonuclease activity"/>
    <property type="evidence" value="ECO:0007669"/>
    <property type="project" value="InterPro"/>
</dbReference>
<name>A0A4Y1ZPQ1_ARAVE</name>
<reference evidence="2 3" key="1">
    <citation type="journal article" date="2019" name="Sci. Rep.">
        <title>Orb-weaving spider Araneus ventricosus genome elucidates the spidroin gene catalogue.</title>
        <authorList>
            <person name="Kono N."/>
            <person name="Nakamura H."/>
            <person name="Ohtoshi R."/>
            <person name="Moran D.A.P."/>
            <person name="Shinohara A."/>
            <person name="Yoshida Y."/>
            <person name="Fujiwara M."/>
            <person name="Mori M."/>
            <person name="Tomita M."/>
            <person name="Arakawa K."/>
        </authorList>
    </citation>
    <scope>NUCLEOTIDE SEQUENCE [LARGE SCALE GENOMIC DNA]</scope>
</reference>
<accession>A0A4Y1ZPQ1</accession>
<evidence type="ECO:0000313" key="3">
    <source>
        <dbReference type="Proteomes" id="UP000499080"/>
    </source>
</evidence>
<proteinExistence type="predicted"/>
<dbReference type="OrthoDB" id="6515318at2759"/>
<dbReference type="GO" id="GO:0003676">
    <property type="term" value="F:nucleic acid binding"/>
    <property type="evidence" value="ECO:0007669"/>
    <property type="project" value="InterPro"/>
</dbReference>
<evidence type="ECO:0000313" key="2">
    <source>
        <dbReference type="EMBL" id="GBL60848.1"/>
    </source>
</evidence>
<dbReference type="SUPFAM" id="SSF53098">
    <property type="entry name" value="Ribonuclease H-like"/>
    <property type="match status" value="1"/>
</dbReference>
<dbReference type="PROSITE" id="PS50879">
    <property type="entry name" value="RNASE_H_1"/>
    <property type="match status" value="1"/>
</dbReference>
<comment type="caution">
    <text evidence="2">The sequence shown here is derived from an EMBL/GenBank/DDBJ whole genome shotgun (WGS) entry which is preliminary data.</text>
</comment>
<feature type="domain" description="RNase H type-1" evidence="1">
    <location>
        <begin position="1"/>
        <end position="67"/>
    </location>
</feature>
<dbReference type="InterPro" id="IPR036397">
    <property type="entry name" value="RNaseH_sf"/>
</dbReference>
<dbReference type="EMBL" id="BGPR01076387">
    <property type="protein sequence ID" value="GBL60848.1"/>
    <property type="molecule type" value="Genomic_DNA"/>
</dbReference>
<dbReference type="Proteomes" id="UP000499080">
    <property type="component" value="Unassembled WGS sequence"/>
</dbReference>
<sequence>MLEDIYIFTDSRSVLTALESKKNEPSIIKEIKNLLKENLNIKMCWVKAHVGITGNKEADRLANSAIDREEIDFNIKPSIMWFKKKLKTLIKYEWLNRWETSLKSRFLFGLMPENSEDRSLGNFYINQILTKHGWFLEHQSRLFAKIANCDCGLGLGTVTHYIYGCLILLKLGRNFSLETLQHLVS</sequence>
<dbReference type="InterPro" id="IPR012337">
    <property type="entry name" value="RNaseH-like_sf"/>
</dbReference>
<keyword evidence="3" id="KW-1185">Reference proteome</keyword>
<protein>
    <recommendedName>
        <fullName evidence="1">RNase H type-1 domain-containing protein</fullName>
    </recommendedName>
</protein>
<dbReference type="AlphaFoldDB" id="A0A4Y1ZPQ1"/>
<dbReference type="Pfam" id="PF00075">
    <property type="entry name" value="RNase_H"/>
    <property type="match status" value="1"/>
</dbReference>
<evidence type="ECO:0000259" key="1">
    <source>
        <dbReference type="PROSITE" id="PS50879"/>
    </source>
</evidence>